<dbReference type="InterPro" id="IPR027417">
    <property type="entry name" value="P-loop_NTPase"/>
</dbReference>
<name>A0ABU1DE45_9HYPH</name>
<proteinExistence type="predicted"/>
<comment type="caution">
    <text evidence="2">The sequence shown here is derived from an EMBL/GenBank/DDBJ whole genome shotgun (WGS) entry which is preliminary data.</text>
</comment>
<dbReference type="Pfam" id="PF13469">
    <property type="entry name" value="Sulfotransfer_3"/>
    <property type="match status" value="1"/>
</dbReference>
<evidence type="ECO:0000313" key="3">
    <source>
        <dbReference type="Proteomes" id="UP001181622"/>
    </source>
</evidence>
<gene>
    <name evidence="2" type="ORF">IHQ68_07030</name>
</gene>
<dbReference type="InterPro" id="IPR037359">
    <property type="entry name" value="NST/OST"/>
</dbReference>
<evidence type="ECO:0000256" key="1">
    <source>
        <dbReference type="ARBA" id="ARBA00022679"/>
    </source>
</evidence>
<keyword evidence="3" id="KW-1185">Reference proteome</keyword>
<keyword evidence="1" id="KW-0808">Transferase</keyword>
<dbReference type="PANTHER" id="PTHR10605:SF56">
    <property type="entry name" value="BIFUNCTIONAL HEPARAN SULFATE N-DEACETYLASE_N-SULFOTRANSFERASE"/>
    <property type="match status" value="1"/>
</dbReference>
<dbReference type="SUPFAM" id="SSF52540">
    <property type="entry name" value="P-loop containing nucleoside triphosphate hydrolases"/>
    <property type="match status" value="1"/>
</dbReference>
<sequence>MSVAALRSMFGGEPAEATAQAKGPDFLCVGLQKGGTQWLYDQLQHHPDFWMPPHKELHYFDRRFPDRRIGPVAQKFVRNPDEVSEKKQQRGDRGLDERDAAFFERVATFSARKNDVEAYAALFEPKGELLSGDITPGYSRLSNRLTKKISRRFPDAKVIMMLREPASRLWSQWRMRAENLNYSEEQQLDYALFKKFAGRKQARLRSYPTKIASRWQEHFGDRFRWFFLDDVIAKPDETRAEILAFLGADPAVPPYVPADFNRKAKPKSPERTDEIKALLKKMFESERRACARMFGGAAERWPDAPY</sequence>
<dbReference type="EMBL" id="JADBEO010000011">
    <property type="protein sequence ID" value="MDR4306369.1"/>
    <property type="molecule type" value="Genomic_DNA"/>
</dbReference>
<protein>
    <submittedName>
        <fullName evidence="2">Sulfotransferase</fullName>
    </submittedName>
</protein>
<evidence type="ECO:0000313" key="2">
    <source>
        <dbReference type="EMBL" id="MDR4306369.1"/>
    </source>
</evidence>
<dbReference type="RefSeq" id="WP_309390200.1">
    <property type="nucleotide sequence ID" value="NZ_JADBEO010000011.1"/>
</dbReference>
<dbReference type="PANTHER" id="PTHR10605">
    <property type="entry name" value="HEPARAN SULFATE SULFOTRANSFERASE"/>
    <property type="match status" value="1"/>
</dbReference>
<organism evidence="2 3">
    <name type="scientific">Chelatococcus sambhunathii</name>
    <dbReference type="NCBI Taxonomy" id="363953"/>
    <lineage>
        <taxon>Bacteria</taxon>
        <taxon>Pseudomonadati</taxon>
        <taxon>Pseudomonadota</taxon>
        <taxon>Alphaproteobacteria</taxon>
        <taxon>Hyphomicrobiales</taxon>
        <taxon>Chelatococcaceae</taxon>
        <taxon>Chelatococcus</taxon>
    </lineage>
</organism>
<dbReference type="Proteomes" id="UP001181622">
    <property type="component" value="Unassembled WGS sequence"/>
</dbReference>
<dbReference type="Gene3D" id="3.40.50.300">
    <property type="entry name" value="P-loop containing nucleotide triphosphate hydrolases"/>
    <property type="match status" value="1"/>
</dbReference>
<accession>A0ABU1DE45</accession>
<reference evidence="2" key="1">
    <citation type="submission" date="2020-10" db="EMBL/GenBank/DDBJ databases">
        <authorList>
            <person name="Abbas A."/>
            <person name="Razzaq R."/>
            <person name="Waqas M."/>
            <person name="Abbas N."/>
            <person name="Nielsen T.K."/>
            <person name="Hansen L.H."/>
            <person name="Hussain S."/>
            <person name="Shahid M."/>
        </authorList>
    </citation>
    <scope>NUCLEOTIDE SEQUENCE</scope>
    <source>
        <strain evidence="2">S14</strain>
    </source>
</reference>